<dbReference type="AlphaFoldDB" id="A0A381PYE5"/>
<dbReference type="GO" id="GO:0140359">
    <property type="term" value="F:ABC-type transporter activity"/>
    <property type="evidence" value="ECO:0007669"/>
    <property type="project" value="InterPro"/>
</dbReference>
<name>A0A381PYE5_9ZZZZ</name>
<dbReference type="PANTHER" id="PTHR30294:SF29">
    <property type="entry name" value="MULTIDRUG ABC TRANSPORTER PERMEASE YBHS-RELATED"/>
    <property type="match status" value="1"/>
</dbReference>
<dbReference type="InterPro" id="IPR051449">
    <property type="entry name" value="ABC-2_transporter_component"/>
</dbReference>
<feature type="non-terminal residue" evidence="7">
    <location>
        <position position="1"/>
    </location>
</feature>
<organism evidence="7">
    <name type="scientific">marine metagenome</name>
    <dbReference type="NCBI Taxonomy" id="408172"/>
    <lineage>
        <taxon>unclassified sequences</taxon>
        <taxon>metagenomes</taxon>
        <taxon>ecological metagenomes</taxon>
    </lineage>
</organism>
<keyword evidence="3 6" id="KW-0812">Transmembrane</keyword>
<evidence type="ECO:0000256" key="1">
    <source>
        <dbReference type="ARBA" id="ARBA00004651"/>
    </source>
</evidence>
<feature type="transmembrane region" description="Helical" evidence="6">
    <location>
        <begin position="164"/>
        <end position="193"/>
    </location>
</feature>
<dbReference type="EMBL" id="UINC01001143">
    <property type="protein sequence ID" value="SUZ72086.1"/>
    <property type="molecule type" value="Genomic_DNA"/>
</dbReference>
<accession>A0A381PYE5</accession>
<sequence>VVIGLFLVLTGVFFYLLMSSFLQYSANLQWQAARMRQPAPPVNVNHMIIRPLFSNISVITLFVVPMITMRSFSDDKKTGTLELLLTSPVTTAQIVAGKFLAAFSLYVIMALLTWVYPLVIVFFGDPDVMPVAISYIGILGMGAASVGIGVWISSMTENQIISAMGTFVVLLFLWLVGWFANFSSGAIGGFFQYLSIVEHFDDFAKGIFDTGHLMYYLSLCGITLFLAHQSIESLRWRS</sequence>
<dbReference type="Pfam" id="PF12679">
    <property type="entry name" value="ABC2_membrane_2"/>
    <property type="match status" value="1"/>
</dbReference>
<evidence type="ECO:0000256" key="2">
    <source>
        <dbReference type="ARBA" id="ARBA00022475"/>
    </source>
</evidence>
<feature type="transmembrane region" description="Helical" evidence="6">
    <location>
        <begin position="129"/>
        <end position="152"/>
    </location>
</feature>
<evidence type="ECO:0000256" key="3">
    <source>
        <dbReference type="ARBA" id="ARBA00022692"/>
    </source>
</evidence>
<evidence type="ECO:0000313" key="7">
    <source>
        <dbReference type="EMBL" id="SUZ72086.1"/>
    </source>
</evidence>
<gene>
    <name evidence="7" type="ORF">METZ01_LOCUS24940</name>
</gene>
<feature type="transmembrane region" description="Helical" evidence="6">
    <location>
        <begin position="103"/>
        <end position="123"/>
    </location>
</feature>
<keyword evidence="4 6" id="KW-1133">Transmembrane helix</keyword>
<evidence type="ECO:0000256" key="5">
    <source>
        <dbReference type="ARBA" id="ARBA00023136"/>
    </source>
</evidence>
<comment type="subcellular location">
    <subcellularLocation>
        <location evidence="1">Cell membrane</location>
        <topology evidence="1">Multi-pass membrane protein</topology>
    </subcellularLocation>
</comment>
<feature type="transmembrane region" description="Helical" evidence="6">
    <location>
        <begin position="213"/>
        <end position="231"/>
    </location>
</feature>
<evidence type="ECO:0008006" key="8">
    <source>
        <dbReference type="Google" id="ProtNLM"/>
    </source>
</evidence>
<feature type="transmembrane region" description="Helical" evidence="6">
    <location>
        <begin position="47"/>
        <end position="67"/>
    </location>
</feature>
<keyword evidence="2" id="KW-1003">Cell membrane</keyword>
<keyword evidence="5 6" id="KW-0472">Membrane</keyword>
<protein>
    <recommendedName>
        <fullName evidence="8">ABC-2 type transporter domain-containing protein</fullName>
    </recommendedName>
</protein>
<reference evidence="7" key="1">
    <citation type="submission" date="2018-05" db="EMBL/GenBank/DDBJ databases">
        <authorList>
            <person name="Lanie J.A."/>
            <person name="Ng W.-L."/>
            <person name="Kazmierczak K.M."/>
            <person name="Andrzejewski T.M."/>
            <person name="Davidsen T.M."/>
            <person name="Wayne K.J."/>
            <person name="Tettelin H."/>
            <person name="Glass J.I."/>
            <person name="Rusch D."/>
            <person name="Podicherti R."/>
            <person name="Tsui H.-C.T."/>
            <person name="Winkler M.E."/>
        </authorList>
    </citation>
    <scope>NUCLEOTIDE SEQUENCE</scope>
</reference>
<evidence type="ECO:0000256" key="4">
    <source>
        <dbReference type="ARBA" id="ARBA00022989"/>
    </source>
</evidence>
<proteinExistence type="predicted"/>
<dbReference type="GO" id="GO:0005886">
    <property type="term" value="C:plasma membrane"/>
    <property type="evidence" value="ECO:0007669"/>
    <property type="project" value="UniProtKB-SubCell"/>
</dbReference>
<feature type="transmembrane region" description="Helical" evidence="6">
    <location>
        <begin position="6"/>
        <end position="26"/>
    </location>
</feature>
<evidence type="ECO:0000256" key="6">
    <source>
        <dbReference type="SAM" id="Phobius"/>
    </source>
</evidence>
<dbReference type="PANTHER" id="PTHR30294">
    <property type="entry name" value="MEMBRANE COMPONENT OF ABC TRANSPORTER YHHJ-RELATED"/>
    <property type="match status" value="1"/>
</dbReference>